<dbReference type="GO" id="GO:0003700">
    <property type="term" value="F:DNA-binding transcription factor activity"/>
    <property type="evidence" value="ECO:0007669"/>
    <property type="project" value="InterPro"/>
</dbReference>
<dbReference type="Gene3D" id="3.40.190.10">
    <property type="entry name" value="Periplasmic binding protein-like II"/>
    <property type="match status" value="2"/>
</dbReference>
<dbReference type="Gene3D" id="1.10.10.10">
    <property type="entry name" value="Winged helix-like DNA-binding domain superfamily/Winged helix DNA-binding domain"/>
    <property type="match status" value="1"/>
</dbReference>
<dbReference type="Pfam" id="PF00126">
    <property type="entry name" value="HTH_1"/>
    <property type="match status" value="1"/>
</dbReference>
<dbReference type="GO" id="GO:0043565">
    <property type="term" value="F:sequence-specific DNA binding"/>
    <property type="evidence" value="ECO:0007669"/>
    <property type="project" value="TreeGrafter"/>
</dbReference>
<evidence type="ECO:0000313" key="10">
    <source>
        <dbReference type="Proteomes" id="UP001286589"/>
    </source>
</evidence>
<reference evidence="9 10" key="1">
    <citation type="submission" date="2023-10" db="EMBL/GenBank/DDBJ databases">
        <title>Phytobacter spp. The emergence of a new genus of hospital-origin enterobacteria encoding carbapenemases in Argentina.</title>
        <authorList>
            <person name="Vay C."/>
            <person name="Almuzara M."/>
            <person name="Traglia G.M."/>
            <person name="Campos J."/>
        </authorList>
    </citation>
    <scope>NUCLEOTIDE SEQUENCE [LARGE SCALE GENOMIC DNA]</scope>
    <source>
        <strain evidence="9 10">CVMA36</strain>
    </source>
</reference>
<dbReference type="PANTHER" id="PTHR30537:SF26">
    <property type="entry name" value="GLYCINE CLEAVAGE SYSTEM TRANSCRIPTIONAL ACTIVATOR"/>
    <property type="match status" value="1"/>
</dbReference>
<dbReference type="InterPro" id="IPR036388">
    <property type="entry name" value="WH-like_DNA-bd_sf"/>
</dbReference>
<evidence type="ECO:0000256" key="4">
    <source>
        <dbReference type="ARBA" id="ARBA00023163"/>
    </source>
</evidence>
<accession>A0AB35RNV4</accession>
<organism evidence="9 10">
    <name type="scientific">Phytobacter ursingii</name>
    <dbReference type="NCBI Taxonomy" id="1972431"/>
    <lineage>
        <taxon>Bacteria</taxon>
        <taxon>Pseudomonadati</taxon>
        <taxon>Pseudomonadota</taxon>
        <taxon>Gammaproteobacteria</taxon>
        <taxon>Enterobacterales</taxon>
        <taxon>Enterobacteriaceae</taxon>
        <taxon>Phytobacter</taxon>
    </lineage>
</organism>
<dbReference type="InterPro" id="IPR000847">
    <property type="entry name" value="LysR_HTH_N"/>
</dbReference>
<gene>
    <name evidence="9" type="primary">gcvA</name>
    <name evidence="9" type="ORF">R0H02_13840</name>
</gene>
<dbReference type="SUPFAM" id="SSF46785">
    <property type="entry name" value="Winged helix' DNA-binding domain"/>
    <property type="match status" value="1"/>
</dbReference>
<evidence type="ECO:0000259" key="8">
    <source>
        <dbReference type="PROSITE" id="PS50931"/>
    </source>
</evidence>
<dbReference type="FunFam" id="1.10.10.10:FF:000038">
    <property type="entry name" value="Glycine cleavage system transcriptional activator"/>
    <property type="match status" value="1"/>
</dbReference>
<sequence length="299" mass="33235">MKLPPLHALMCFESAARHMSVKRAAEELCVTPSAVSQQVSKLEEMLHSRLFIRGARALELTTEGRIYLRAIRPAFDQISEATQRLMDDEKQNSITVSCTSGFAIQWLLPRLPAFEKQNPGVEVQISTTNRQVDLLTEGIDFAIRHGAGGYPGLEAECLINDRLLPVCSPTLIPEGQTLTSLLDLTQFTLLHDEHRMDWAVWFKAAGIAHAIEEKGPVFVDSNGVLEAAIAGKGIALIRSTLIRDELKKGLLINPLRIAIDSLLAYYLVYDESALLQKMSRKFRDWIVSTASAESNEYSS</sequence>
<keyword evidence="3" id="KW-0238">DNA-binding</keyword>
<proteinExistence type="inferred from homology"/>
<dbReference type="CDD" id="cd08432">
    <property type="entry name" value="PBP2_GcdR_TrpI_HvrB_AmpR_like"/>
    <property type="match status" value="1"/>
</dbReference>
<keyword evidence="10" id="KW-1185">Reference proteome</keyword>
<dbReference type="PANTHER" id="PTHR30537">
    <property type="entry name" value="HTH-TYPE TRANSCRIPTIONAL REGULATOR"/>
    <property type="match status" value="1"/>
</dbReference>
<comment type="similarity">
    <text evidence="1">Belongs to the LysR transcriptional regulatory family.</text>
</comment>
<dbReference type="SUPFAM" id="SSF53850">
    <property type="entry name" value="Periplasmic binding protein-like II"/>
    <property type="match status" value="1"/>
</dbReference>
<evidence type="ECO:0000313" key="9">
    <source>
        <dbReference type="EMBL" id="MDV2863543.1"/>
    </source>
</evidence>
<evidence type="ECO:0000256" key="5">
    <source>
        <dbReference type="ARBA" id="ARBA00058399"/>
    </source>
</evidence>
<feature type="domain" description="HTH lysR-type" evidence="8">
    <location>
        <begin position="4"/>
        <end position="61"/>
    </location>
</feature>
<comment type="function">
    <text evidence="5">Regulatory protein for the glycine cleavage system operon (gcv). Mediates activation of gcv by glycine and repression by purines. GcvA is negatively autoregulated. Binds to three sites upstream of the gcv promoter.</text>
</comment>
<evidence type="ECO:0000256" key="6">
    <source>
        <dbReference type="ARBA" id="ARBA00072903"/>
    </source>
</evidence>
<dbReference type="Pfam" id="PF03466">
    <property type="entry name" value="LysR_substrate"/>
    <property type="match status" value="1"/>
</dbReference>
<evidence type="ECO:0000256" key="2">
    <source>
        <dbReference type="ARBA" id="ARBA00023015"/>
    </source>
</evidence>
<dbReference type="EMBL" id="JAWJAC010000007">
    <property type="protein sequence ID" value="MDV2863543.1"/>
    <property type="molecule type" value="Genomic_DNA"/>
</dbReference>
<dbReference type="Proteomes" id="UP001286589">
    <property type="component" value="Unassembled WGS sequence"/>
</dbReference>
<dbReference type="GO" id="GO:0006351">
    <property type="term" value="P:DNA-templated transcription"/>
    <property type="evidence" value="ECO:0007669"/>
    <property type="project" value="TreeGrafter"/>
</dbReference>
<dbReference type="NCBIfam" id="NF008352">
    <property type="entry name" value="PRK11139.1"/>
    <property type="match status" value="1"/>
</dbReference>
<evidence type="ECO:0000256" key="1">
    <source>
        <dbReference type="ARBA" id="ARBA00009437"/>
    </source>
</evidence>
<dbReference type="PROSITE" id="PS50931">
    <property type="entry name" value="HTH_LYSR"/>
    <property type="match status" value="1"/>
</dbReference>
<name>A0AB35RNV4_9ENTR</name>
<dbReference type="InterPro" id="IPR058163">
    <property type="entry name" value="LysR-type_TF_proteobact-type"/>
</dbReference>
<evidence type="ECO:0000256" key="3">
    <source>
        <dbReference type="ARBA" id="ARBA00023125"/>
    </source>
</evidence>
<dbReference type="AlphaFoldDB" id="A0AB35RNV4"/>
<dbReference type="InterPro" id="IPR005119">
    <property type="entry name" value="LysR_subst-bd"/>
</dbReference>
<keyword evidence="4" id="KW-0804">Transcription</keyword>
<dbReference type="FunFam" id="3.40.190.10:FF:000017">
    <property type="entry name" value="Glycine cleavage system transcriptional activator"/>
    <property type="match status" value="1"/>
</dbReference>
<dbReference type="RefSeq" id="WP_229220499.1">
    <property type="nucleotide sequence ID" value="NZ_JAWJAC010000007.1"/>
</dbReference>
<dbReference type="InterPro" id="IPR036390">
    <property type="entry name" value="WH_DNA-bd_sf"/>
</dbReference>
<evidence type="ECO:0000256" key="7">
    <source>
        <dbReference type="ARBA" id="ARBA00078139"/>
    </source>
</evidence>
<keyword evidence="2" id="KW-0805">Transcription regulation</keyword>
<comment type="caution">
    <text evidence="9">The sequence shown here is derived from an EMBL/GenBank/DDBJ whole genome shotgun (WGS) entry which is preliminary data.</text>
</comment>
<protein>
    <recommendedName>
        <fullName evidence="6">Glycine cleavage system transcriptional activator</fullName>
    </recommendedName>
    <alternativeName>
        <fullName evidence="7">Gcv operon activator</fullName>
    </alternativeName>
</protein>